<dbReference type="Pfam" id="PF00563">
    <property type="entry name" value="EAL"/>
    <property type="match status" value="1"/>
</dbReference>
<feature type="transmembrane region" description="Helical" evidence="1">
    <location>
        <begin position="276"/>
        <end position="293"/>
    </location>
</feature>
<dbReference type="SUPFAM" id="SSF141868">
    <property type="entry name" value="EAL domain-like"/>
    <property type="match status" value="1"/>
</dbReference>
<dbReference type="Gene3D" id="3.20.20.450">
    <property type="entry name" value="EAL domain"/>
    <property type="match status" value="1"/>
</dbReference>
<dbReference type="Proteomes" id="UP000464468">
    <property type="component" value="Chromosome"/>
</dbReference>
<gene>
    <name evidence="3" type="ORF">GVO57_07620</name>
</gene>
<dbReference type="CDD" id="cd01948">
    <property type="entry name" value="EAL"/>
    <property type="match status" value="1"/>
</dbReference>
<dbReference type="InterPro" id="IPR035919">
    <property type="entry name" value="EAL_sf"/>
</dbReference>
<organism evidence="3 4">
    <name type="scientific">Sphingomonas changnyeongensis</name>
    <dbReference type="NCBI Taxonomy" id="2698679"/>
    <lineage>
        <taxon>Bacteria</taxon>
        <taxon>Pseudomonadati</taxon>
        <taxon>Pseudomonadota</taxon>
        <taxon>Alphaproteobacteria</taxon>
        <taxon>Sphingomonadales</taxon>
        <taxon>Sphingomonadaceae</taxon>
        <taxon>Sphingomonas</taxon>
    </lineage>
</organism>
<reference evidence="3 4" key="1">
    <citation type="submission" date="2020-01" db="EMBL/GenBank/DDBJ databases">
        <title>Sphingomonas sp. C33 whole genome sequece.</title>
        <authorList>
            <person name="Park C."/>
        </authorList>
    </citation>
    <scope>NUCLEOTIDE SEQUENCE [LARGE SCALE GENOMIC DNA]</scope>
    <source>
        <strain evidence="3 4">C33</strain>
    </source>
</reference>
<dbReference type="InterPro" id="IPR007890">
    <property type="entry name" value="CHASE2"/>
</dbReference>
<dbReference type="EMBL" id="CP047895">
    <property type="protein sequence ID" value="QHL90729.1"/>
    <property type="molecule type" value="Genomic_DNA"/>
</dbReference>
<dbReference type="AlphaFoldDB" id="A0A7Z2NWJ8"/>
<dbReference type="SMART" id="SM00052">
    <property type="entry name" value="EAL"/>
    <property type="match status" value="1"/>
</dbReference>
<keyword evidence="4" id="KW-1185">Reference proteome</keyword>
<evidence type="ECO:0000259" key="2">
    <source>
        <dbReference type="PROSITE" id="PS50883"/>
    </source>
</evidence>
<accession>A0A7Z2NWJ8</accession>
<evidence type="ECO:0000313" key="4">
    <source>
        <dbReference type="Proteomes" id="UP000464468"/>
    </source>
</evidence>
<keyword evidence="1" id="KW-1133">Transmembrane helix</keyword>
<dbReference type="GO" id="GO:0071111">
    <property type="term" value="F:cyclic-guanylate-specific phosphodiesterase activity"/>
    <property type="evidence" value="ECO:0007669"/>
    <property type="project" value="InterPro"/>
</dbReference>
<feature type="domain" description="EAL" evidence="2">
    <location>
        <begin position="508"/>
        <end position="761"/>
    </location>
</feature>
<dbReference type="InterPro" id="IPR001633">
    <property type="entry name" value="EAL_dom"/>
</dbReference>
<dbReference type="PANTHER" id="PTHR33121:SF79">
    <property type="entry name" value="CYCLIC DI-GMP PHOSPHODIESTERASE PDED-RELATED"/>
    <property type="match status" value="1"/>
</dbReference>
<keyword evidence="1" id="KW-0812">Transmembrane</keyword>
<sequence>MSKRAARTPARPNPRLRIFLWAFIISLICGAIEFGEPLEDVIKAGRDYVRRQPASGSIVVVGVDDRTGADMGGFGFDRRVDAQVIENLFAMGAKRVFFDRIYADGTTPAADRAFIATLKRHRGRVFLGAASPWVDGKSAVETIPAAQFRAVAAYRSLNGLSTPFTLSANLTYSDRFEGRTIPSVSSELAAVPIRGQGHYRPDWSIRIASIPSFSFSDIYKMRVQPSQIAGRDVLIGWTDPSFRDMHNILSQGIKPGVFFHVVGAETLRRGTPTRPGWLPAFAFGTALSIICLLARRRATVAATVAAAVLGMGVLPLYLDHLLVEVDIVPGALLFGIVAYRITMLRRQRETRRHHPASGLPNLVALEEDHERNPGTLVAAKLRNHSEIAASFEVKVEREIYAEIRRRIGVSGDASEIYHGDDALLWFTSQPMGQELANHLTGLHKLTAQSIRIGDREVDLLLSFGVDADPERPLSSRIGSAILSAEEAARGNDVWKLYDPQRLHQAAWQLSLMSRLGQAIETGEVWVAYQPKVDMATRAIIGAEALVRWLHPTAGAISPEQFVAAAEAHNRIGQLTYFVLETALRDLAGLRAAGHDIGMAVNLSSQMLDDADLVQRVETLLTRYGVPRGKLTLEITETGELLSTPAKIAMMEQLAATGVQISIDDYGTGNATLEYLSRLPSQEVKIDRTFISDLDRNAQNLILVRSTLEMAHNLGRRVVAEGVENEAVMRLLRELGCDIAQGYLIGKPLPCADLTAMLAADIPARKLRVVIS</sequence>
<dbReference type="PANTHER" id="PTHR33121">
    <property type="entry name" value="CYCLIC DI-GMP PHOSPHODIESTERASE PDEF"/>
    <property type="match status" value="1"/>
</dbReference>
<evidence type="ECO:0000313" key="3">
    <source>
        <dbReference type="EMBL" id="QHL90729.1"/>
    </source>
</evidence>
<dbReference type="Pfam" id="PF05226">
    <property type="entry name" value="CHASE2"/>
    <property type="match status" value="1"/>
</dbReference>
<name>A0A7Z2NWJ8_9SPHN</name>
<dbReference type="PROSITE" id="PS50883">
    <property type="entry name" value="EAL"/>
    <property type="match status" value="1"/>
</dbReference>
<proteinExistence type="predicted"/>
<keyword evidence="1" id="KW-0472">Membrane</keyword>
<dbReference type="RefSeq" id="WP_160592656.1">
    <property type="nucleotide sequence ID" value="NZ_CP047895.1"/>
</dbReference>
<dbReference type="InterPro" id="IPR050706">
    <property type="entry name" value="Cyclic-di-GMP_PDE-like"/>
</dbReference>
<feature type="transmembrane region" description="Helical" evidence="1">
    <location>
        <begin position="300"/>
        <end position="318"/>
    </location>
</feature>
<protein>
    <submittedName>
        <fullName evidence="3">EAL domain-containing protein</fullName>
    </submittedName>
</protein>
<dbReference type="KEGG" id="schy:GVO57_07620"/>
<feature type="transmembrane region" description="Helical" evidence="1">
    <location>
        <begin position="324"/>
        <end position="342"/>
    </location>
</feature>
<dbReference type="SMART" id="SM01080">
    <property type="entry name" value="CHASE2"/>
    <property type="match status" value="1"/>
</dbReference>
<evidence type="ECO:0000256" key="1">
    <source>
        <dbReference type="SAM" id="Phobius"/>
    </source>
</evidence>